<dbReference type="AlphaFoldDB" id="A0A1D8UV33"/>
<gene>
    <name evidence="3" type="ORF">A0U89_10560</name>
</gene>
<dbReference type="PANTHER" id="PTHR11236">
    <property type="entry name" value="AMINOBENZOATE/ANTHRANILATE SYNTHASE"/>
    <property type="match status" value="1"/>
</dbReference>
<dbReference type="Proteomes" id="UP000179145">
    <property type="component" value="Chromosome"/>
</dbReference>
<dbReference type="Gene3D" id="3.60.120.10">
    <property type="entry name" value="Anthranilate synthase"/>
    <property type="match status" value="1"/>
</dbReference>
<reference evidence="3 4" key="1">
    <citation type="journal article" date="2016" name="Microb. Cell Fact.">
        <title>Dissection of exopolysaccharide biosynthesis in Kozakia baliensis.</title>
        <authorList>
            <person name="Brandt J.U."/>
            <person name="Jakob F."/>
            <person name="Behr J."/>
            <person name="Geissler A.J."/>
            <person name="Vogel R.F."/>
        </authorList>
    </citation>
    <scope>NUCLEOTIDE SEQUENCE [LARGE SCALE GENOMIC DNA]</scope>
    <source>
        <strain evidence="3 4">DSM 14400</strain>
    </source>
</reference>
<keyword evidence="4" id="KW-1185">Reference proteome</keyword>
<evidence type="ECO:0000313" key="4">
    <source>
        <dbReference type="Proteomes" id="UP000179145"/>
    </source>
</evidence>
<feature type="domain" description="Chorismate-utilising enzyme C-terminal" evidence="1">
    <location>
        <begin position="161"/>
        <end position="416"/>
    </location>
</feature>
<dbReference type="SUPFAM" id="SSF56322">
    <property type="entry name" value="ADC synthase"/>
    <property type="match status" value="1"/>
</dbReference>
<dbReference type="RefSeq" id="WP_070403093.1">
    <property type="nucleotide sequence ID" value="NZ_BJVW01000001.1"/>
</dbReference>
<dbReference type="Pfam" id="PF00425">
    <property type="entry name" value="Chorismate_bind"/>
    <property type="match status" value="1"/>
</dbReference>
<dbReference type="InterPro" id="IPR019999">
    <property type="entry name" value="Anth_synth_I-like"/>
</dbReference>
<sequence>MRQTELPWRSPDAFLAAWAHEPWLVLLDSGGPLSERTRWTIFCRRPSQTLVNHGESDPWPQLRAMLPPTTPPSDLPFTGGIIGLASYEAGMRLEHIASRHRSDEPLLIAARYDGALLFDRQEKQLFWASHNDTPPPDDLPACTIKPASLPHLHFTSDLDASAWQEAVRQTIVRIAEGEIFQANLTARWTAPRPEGLSPVDLYRHLRKSSPAPFGGLFASPGFALLSASVERFLSMNPQGRIETRPIKGTAPLGANAEENAAIAARLATNEKEYAENLMITDLMRNDIGRVCEIGSVTVPELCAVERFTHLHHLVSSVRGQLRAGLNGIDLLQATLPPGSVTGAPKHQAMRLIDELEGSARGVYCGSLFRLGVDGALDSNVIIRSLSLTDTTLRLGAGGGITYLSNPQQEYAEMQLKAAALLNLFAAS</sequence>
<dbReference type="InterPro" id="IPR006805">
    <property type="entry name" value="Anth_synth_I_N"/>
</dbReference>
<dbReference type="eggNOG" id="COG0147">
    <property type="taxonomic scope" value="Bacteria"/>
</dbReference>
<dbReference type="EMBL" id="CP014674">
    <property type="protein sequence ID" value="AOX17509.1"/>
    <property type="molecule type" value="Genomic_DNA"/>
</dbReference>
<proteinExistence type="predicted"/>
<dbReference type="KEGG" id="kba:A0U89_10560"/>
<evidence type="ECO:0000313" key="3">
    <source>
        <dbReference type="EMBL" id="AOX17509.1"/>
    </source>
</evidence>
<evidence type="ECO:0000259" key="2">
    <source>
        <dbReference type="Pfam" id="PF04715"/>
    </source>
</evidence>
<dbReference type="InterPro" id="IPR005801">
    <property type="entry name" value="ADC_synthase"/>
</dbReference>
<dbReference type="PANTHER" id="PTHR11236:SF50">
    <property type="entry name" value="AMINODEOXYCHORISMATE SYNTHASE COMPONENT 1"/>
    <property type="match status" value="1"/>
</dbReference>
<protein>
    <submittedName>
        <fullName evidence="3">Uncharacterized protein</fullName>
    </submittedName>
</protein>
<feature type="domain" description="Anthranilate synthase component I N-terminal" evidence="2">
    <location>
        <begin position="10"/>
        <end position="126"/>
    </location>
</feature>
<dbReference type="GO" id="GO:0046820">
    <property type="term" value="F:4-amino-4-deoxychorismate synthase activity"/>
    <property type="evidence" value="ECO:0007669"/>
    <property type="project" value="TreeGrafter"/>
</dbReference>
<name>A0A1D8UV33_9PROT</name>
<dbReference type="STRING" id="153496.A0U89_10560"/>
<accession>A0A1D8UV33</accession>
<evidence type="ECO:0000259" key="1">
    <source>
        <dbReference type="Pfam" id="PF00425"/>
    </source>
</evidence>
<dbReference type="OrthoDB" id="9803598at2"/>
<dbReference type="GO" id="GO:0000162">
    <property type="term" value="P:L-tryptophan biosynthetic process"/>
    <property type="evidence" value="ECO:0007669"/>
    <property type="project" value="TreeGrafter"/>
</dbReference>
<dbReference type="InterPro" id="IPR015890">
    <property type="entry name" value="Chorismate_C"/>
</dbReference>
<dbReference type="PRINTS" id="PR00095">
    <property type="entry name" value="ANTSNTHASEI"/>
</dbReference>
<organism evidence="3 4">
    <name type="scientific">Kozakia baliensis</name>
    <dbReference type="NCBI Taxonomy" id="153496"/>
    <lineage>
        <taxon>Bacteria</taxon>
        <taxon>Pseudomonadati</taxon>
        <taxon>Pseudomonadota</taxon>
        <taxon>Alphaproteobacteria</taxon>
        <taxon>Acetobacterales</taxon>
        <taxon>Acetobacteraceae</taxon>
        <taxon>Kozakia</taxon>
    </lineage>
</organism>
<dbReference type="Pfam" id="PF04715">
    <property type="entry name" value="Anth_synt_I_N"/>
    <property type="match status" value="1"/>
</dbReference>